<protein>
    <recommendedName>
        <fullName evidence="4">DUF4281 domain-containing protein</fullName>
    </recommendedName>
</protein>
<feature type="transmembrane region" description="Helical" evidence="1">
    <location>
        <begin position="12"/>
        <end position="30"/>
    </location>
</feature>
<dbReference type="AlphaFoldDB" id="E1ZNY5"/>
<reference evidence="2 3" key="1">
    <citation type="journal article" date="2010" name="Plant Cell">
        <title>The Chlorella variabilis NC64A genome reveals adaptation to photosymbiosis, coevolution with viruses, and cryptic sex.</title>
        <authorList>
            <person name="Blanc G."/>
            <person name="Duncan G."/>
            <person name="Agarkova I."/>
            <person name="Borodovsky M."/>
            <person name="Gurnon J."/>
            <person name="Kuo A."/>
            <person name="Lindquist E."/>
            <person name="Lucas S."/>
            <person name="Pangilinan J."/>
            <person name="Polle J."/>
            <person name="Salamov A."/>
            <person name="Terry A."/>
            <person name="Yamada T."/>
            <person name="Dunigan D.D."/>
            <person name="Grigoriev I.V."/>
            <person name="Claverie J.M."/>
            <person name="Van Etten J.L."/>
        </authorList>
    </citation>
    <scope>NUCLEOTIDE SEQUENCE [LARGE SCALE GENOMIC DNA]</scope>
    <source>
        <strain evidence="2 3">NC64A</strain>
    </source>
</reference>
<evidence type="ECO:0000313" key="2">
    <source>
        <dbReference type="EMBL" id="EFN52521.1"/>
    </source>
</evidence>
<dbReference type="eggNOG" id="ENOG502S9M4">
    <property type="taxonomic scope" value="Eukaryota"/>
</dbReference>
<keyword evidence="1" id="KW-0812">Transmembrane</keyword>
<organism evidence="3">
    <name type="scientific">Chlorella variabilis</name>
    <name type="common">Green alga</name>
    <dbReference type="NCBI Taxonomy" id="554065"/>
    <lineage>
        <taxon>Eukaryota</taxon>
        <taxon>Viridiplantae</taxon>
        <taxon>Chlorophyta</taxon>
        <taxon>core chlorophytes</taxon>
        <taxon>Trebouxiophyceae</taxon>
        <taxon>Chlorellales</taxon>
        <taxon>Chlorellaceae</taxon>
        <taxon>Chlorella clade</taxon>
        <taxon>Chlorella</taxon>
    </lineage>
</organism>
<dbReference type="OrthoDB" id="5523505at2759"/>
<name>E1ZNY5_CHLVA</name>
<dbReference type="OMA" id="INAITYT"/>
<dbReference type="RefSeq" id="XP_005844623.1">
    <property type="nucleotide sequence ID" value="XM_005844561.1"/>
</dbReference>
<gene>
    <name evidence="2" type="ORF">CHLNCDRAFT_138925</name>
</gene>
<dbReference type="GeneID" id="17351956"/>
<dbReference type="InParanoid" id="E1ZNY5"/>
<dbReference type="KEGG" id="cvr:CHLNCDRAFT_138925"/>
<keyword evidence="3" id="KW-1185">Reference proteome</keyword>
<proteinExistence type="predicted"/>
<evidence type="ECO:0008006" key="4">
    <source>
        <dbReference type="Google" id="ProtNLM"/>
    </source>
</evidence>
<dbReference type="Proteomes" id="UP000008141">
    <property type="component" value="Unassembled WGS sequence"/>
</dbReference>
<accession>E1ZNY5</accession>
<dbReference type="Pfam" id="PF14108">
    <property type="entry name" value="ABA4-like"/>
    <property type="match status" value="1"/>
</dbReference>
<evidence type="ECO:0000313" key="3">
    <source>
        <dbReference type="Proteomes" id="UP000008141"/>
    </source>
</evidence>
<evidence type="ECO:0000256" key="1">
    <source>
        <dbReference type="SAM" id="Phobius"/>
    </source>
</evidence>
<keyword evidence="1" id="KW-0472">Membrane</keyword>
<dbReference type="EMBL" id="GL433856">
    <property type="protein sequence ID" value="EFN52521.1"/>
    <property type="molecule type" value="Genomic_DNA"/>
</dbReference>
<feature type="transmembrane region" description="Helical" evidence="1">
    <location>
        <begin position="37"/>
        <end position="56"/>
    </location>
</feature>
<keyword evidence="1" id="KW-1133">Transmembrane helix</keyword>
<feature type="transmembrane region" description="Helical" evidence="1">
    <location>
        <begin position="113"/>
        <end position="135"/>
    </location>
</feature>
<sequence>MPVPGLPFTDEQLFPLQNGVLVAWALLAVAPRARFTMRVVTATALFFSALYVGLMADAMGKGDTPDFFSYAGVSKLLSMQRVVLPAWIHYVVFDLWTGRWEVLDAGRRGVPQILMAVPLFFTLMLGPSGLLLYLAAIRPFFRERPAASKQD</sequence>
<dbReference type="InterPro" id="IPR025461">
    <property type="entry name" value="ABA4-like"/>
</dbReference>